<feature type="domain" description="Gram-positive cocci surface proteins LPxTG" evidence="9">
    <location>
        <begin position="136"/>
        <end position="169"/>
    </location>
</feature>
<evidence type="ECO:0000256" key="7">
    <source>
        <dbReference type="SAM" id="Phobius"/>
    </source>
</evidence>
<keyword evidence="7" id="KW-0472">Membrane</keyword>
<evidence type="ECO:0000256" key="6">
    <source>
        <dbReference type="SAM" id="MobiDB-lite"/>
    </source>
</evidence>
<keyword evidence="11" id="KW-1185">Reference proteome</keyword>
<keyword evidence="3" id="KW-0964">Secreted</keyword>
<dbReference type="Pfam" id="PF00746">
    <property type="entry name" value="Gram_pos_anchor"/>
    <property type="match status" value="1"/>
</dbReference>
<dbReference type="InterPro" id="IPR019931">
    <property type="entry name" value="LPXTG_anchor"/>
</dbReference>
<keyword evidence="7" id="KW-0812">Transmembrane</keyword>
<feature type="compositionally biased region" description="Acidic residues" evidence="6">
    <location>
        <begin position="93"/>
        <end position="137"/>
    </location>
</feature>
<evidence type="ECO:0000313" key="10">
    <source>
        <dbReference type="EMBL" id="PTL39044.1"/>
    </source>
</evidence>
<dbReference type="EMBL" id="PZJJ01000010">
    <property type="protein sequence ID" value="PTL39044.1"/>
    <property type="molecule type" value="Genomic_DNA"/>
</dbReference>
<evidence type="ECO:0000256" key="4">
    <source>
        <dbReference type="ARBA" id="ARBA00022729"/>
    </source>
</evidence>
<evidence type="ECO:0000259" key="9">
    <source>
        <dbReference type="Pfam" id="PF00746"/>
    </source>
</evidence>
<evidence type="ECO:0000256" key="3">
    <source>
        <dbReference type="ARBA" id="ARBA00022525"/>
    </source>
</evidence>
<reference evidence="10 11" key="1">
    <citation type="submission" date="2018-03" db="EMBL/GenBank/DDBJ databases">
        <title>Alkalicoccus saliphilus sp. nov., isolated from a mineral pool.</title>
        <authorList>
            <person name="Zhao B."/>
        </authorList>
    </citation>
    <scope>NUCLEOTIDE SEQUENCE [LARGE SCALE GENOMIC DNA]</scope>
    <source>
        <strain evidence="10 11">6AG</strain>
    </source>
</reference>
<keyword evidence="4 8" id="KW-0732">Signal</keyword>
<proteinExistence type="predicted"/>
<keyword evidence="7" id="KW-1133">Transmembrane helix</keyword>
<feature type="region of interest" description="Disordered" evidence="6">
    <location>
        <begin position="80"/>
        <end position="142"/>
    </location>
</feature>
<comment type="caution">
    <text evidence="10">The sequence shown here is derived from an EMBL/GenBank/DDBJ whole genome shotgun (WGS) entry which is preliminary data.</text>
</comment>
<dbReference type="NCBIfam" id="TIGR01167">
    <property type="entry name" value="LPXTG_anchor"/>
    <property type="match status" value="1"/>
</dbReference>
<evidence type="ECO:0000256" key="2">
    <source>
        <dbReference type="ARBA" id="ARBA00022512"/>
    </source>
</evidence>
<feature type="signal peptide" evidence="8">
    <location>
        <begin position="1"/>
        <end position="24"/>
    </location>
</feature>
<accession>A0A2T4U6M2</accession>
<evidence type="ECO:0000256" key="5">
    <source>
        <dbReference type="ARBA" id="ARBA00023088"/>
    </source>
</evidence>
<sequence length="172" mass="18680">MKKWFVGISSVALVSFGGMASVHADHEEGTVNCSAFETGGEVWDFWTEHGYHADNDPEGLDGDSDGIPCESLTLPDYEAEFVDWQENERWEENGDPVEGEPETEPSEEPSETEETTEDPAESSEEEIVEEEEAEEGEALPATANTYPTLMLIGALAAGAGAVMFSRKKTAKA</sequence>
<evidence type="ECO:0000313" key="11">
    <source>
        <dbReference type="Proteomes" id="UP000240509"/>
    </source>
</evidence>
<protein>
    <recommendedName>
        <fullName evidence="9">Gram-positive cocci surface proteins LPxTG domain-containing protein</fullName>
    </recommendedName>
</protein>
<comment type="subcellular location">
    <subcellularLocation>
        <location evidence="1">Secreted</location>
        <location evidence="1">Cell wall</location>
        <topology evidence="1">Peptidoglycan-anchor</topology>
    </subcellularLocation>
</comment>
<dbReference type="RefSeq" id="WP_107584645.1">
    <property type="nucleotide sequence ID" value="NZ_PZJJ01000010.1"/>
</dbReference>
<gene>
    <name evidence="10" type="ORF">C6Y45_07630</name>
</gene>
<keyword evidence="5" id="KW-0572">Peptidoglycan-anchor</keyword>
<dbReference type="OrthoDB" id="565380at2"/>
<feature type="transmembrane region" description="Helical" evidence="7">
    <location>
        <begin position="146"/>
        <end position="164"/>
    </location>
</feature>
<keyword evidence="2" id="KW-0134">Cell wall</keyword>
<dbReference type="Proteomes" id="UP000240509">
    <property type="component" value="Unassembled WGS sequence"/>
</dbReference>
<dbReference type="AlphaFoldDB" id="A0A2T4U6M2"/>
<evidence type="ECO:0000256" key="1">
    <source>
        <dbReference type="ARBA" id="ARBA00004168"/>
    </source>
</evidence>
<feature type="chain" id="PRO_5015402183" description="Gram-positive cocci surface proteins LPxTG domain-containing protein" evidence="8">
    <location>
        <begin position="25"/>
        <end position="172"/>
    </location>
</feature>
<name>A0A2T4U6M2_9BACI</name>
<evidence type="ECO:0000256" key="8">
    <source>
        <dbReference type="SAM" id="SignalP"/>
    </source>
</evidence>
<organism evidence="10 11">
    <name type="scientific">Alkalicoccus saliphilus</name>
    <dbReference type="NCBI Taxonomy" id="200989"/>
    <lineage>
        <taxon>Bacteria</taxon>
        <taxon>Bacillati</taxon>
        <taxon>Bacillota</taxon>
        <taxon>Bacilli</taxon>
        <taxon>Bacillales</taxon>
        <taxon>Bacillaceae</taxon>
        <taxon>Alkalicoccus</taxon>
    </lineage>
</organism>